<comment type="caution">
    <text evidence="7">The sequence shown here is derived from an EMBL/GenBank/DDBJ whole genome shotgun (WGS) entry which is preliminary data.</text>
</comment>
<evidence type="ECO:0000313" key="8">
    <source>
        <dbReference type="EMBL" id="TRL31956.1"/>
    </source>
</evidence>
<evidence type="ECO:0000256" key="5">
    <source>
        <dbReference type="SAM" id="Phobius"/>
    </source>
</evidence>
<dbReference type="AlphaFoldDB" id="A0A2U1SRG9"/>
<dbReference type="InterPro" id="IPR006977">
    <property type="entry name" value="Yip1_dom"/>
</dbReference>
<dbReference type="GO" id="GO:0016020">
    <property type="term" value="C:membrane"/>
    <property type="evidence" value="ECO:0007669"/>
    <property type="project" value="UniProtKB-SubCell"/>
</dbReference>
<dbReference type="EMBL" id="PUIV01000010">
    <property type="protein sequence ID" value="PWB94217.1"/>
    <property type="molecule type" value="Genomic_DNA"/>
</dbReference>
<evidence type="ECO:0000256" key="2">
    <source>
        <dbReference type="ARBA" id="ARBA00022692"/>
    </source>
</evidence>
<gene>
    <name evidence="7" type="ORF">C5689_08875</name>
    <name evidence="8" type="ORF">FM996_12865</name>
</gene>
<name>A0A2U1SRG9_METSR</name>
<proteinExistence type="predicted"/>
<organism evidence="7 9">
    <name type="scientific">Methylosinus sporium</name>
    <dbReference type="NCBI Taxonomy" id="428"/>
    <lineage>
        <taxon>Bacteria</taxon>
        <taxon>Pseudomonadati</taxon>
        <taxon>Pseudomonadota</taxon>
        <taxon>Alphaproteobacteria</taxon>
        <taxon>Hyphomicrobiales</taxon>
        <taxon>Methylocystaceae</taxon>
        <taxon>Methylosinus</taxon>
    </lineage>
</organism>
<reference evidence="7" key="2">
    <citation type="submission" date="2018-02" db="EMBL/GenBank/DDBJ databases">
        <authorList>
            <person name="Cohen D.B."/>
            <person name="Kent A.D."/>
        </authorList>
    </citation>
    <scope>NUCLEOTIDE SEQUENCE</scope>
    <source>
        <strain evidence="7">DSM 17706</strain>
    </source>
</reference>
<feature type="transmembrane region" description="Helical" evidence="5">
    <location>
        <begin position="169"/>
        <end position="193"/>
    </location>
</feature>
<comment type="subcellular location">
    <subcellularLocation>
        <location evidence="1">Membrane</location>
        <topology evidence="1">Multi-pass membrane protein</topology>
    </subcellularLocation>
</comment>
<feature type="transmembrane region" description="Helical" evidence="5">
    <location>
        <begin position="82"/>
        <end position="103"/>
    </location>
</feature>
<dbReference type="Pfam" id="PF04893">
    <property type="entry name" value="Yip1"/>
    <property type="match status" value="1"/>
</dbReference>
<evidence type="ECO:0000256" key="4">
    <source>
        <dbReference type="ARBA" id="ARBA00023136"/>
    </source>
</evidence>
<dbReference type="EMBL" id="VJMF01000049">
    <property type="protein sequence ID" value="TRL31956.1"/>
    <property type="molecule type" value="Genomic_DNA"/>
</dbReference>
<keyword evidence="4 5" id="KW-0472">Membrane</keyword>
<dbReference type="OrthoDB" id="7423401at2"/>
<feature type="domain" description="Yip1" evidence="6">
    <location>
        <begin position="16"/>
        <end position="177"/>
    </location>
</feature>
<keyword evidence="9" id="KW-1185">Reference proteome</keyword>
<keyword evidence="2 5" id="KW-0812">Transmembrane</keyword>
<keyword evidence="3 5" id="KW-1133">Transmembrane helix</keyword>
<accession>A0A2U1SRG9</accession>
<evidence type="ECO:0000313" key="7">
    <source>
        <dbReference type="EMBL" id="PWB94217.1"/>
    </source>
</evidence>
<sequence>MDIKERLKDIGERAKRIIVSPKTEWQAIEAEPTTAVDLYRNYILYMAAIPAVANFLGNWLFGVSRGSSVVHYPFVGGLMRSALQYGLGLPLLYGVALAISHLAPSFEGKRDDLRALKLIAYSYTPIWLAEIFGLVPGLRWLDVLGVYAVYLFYVGVSRMMRSKEEYSDVYTAAGLVLGVAAAFLHGFIVHTLVPMPTP</sequence>
<evidence type="ECO:0000259" key="6">
    <source>
        <dbReference type="Pfam" id="PF04893"/>
    </source>
</evidence>
<protein>
    <submittedName>
        <fullName evidence="7">YIP1 family protein</fullName>
    </submittedName>
</protein>
<reference evidence="8 10" key="3">
    <citation type="submission" date="2019-07" db="EMBL/GenBank/DDBJ databases">
        <title>Ln-dependent methylotrophs.</title>
        <authorList>
            <person name="Tani A."/>
        </authorList>
    </citation>
    <scope>NUCLEOTIDE SEQUENCE [LARGE SCALE GENOMIC DNA]</scope>
    <source>
        <strain evidence="8 10">SM89A</strain>
    </source>
</reference>
<reference evidence="7 9" key="1">
    <citation type="journal article" date="2018" name="Appl. Microbiol. Biotechnol.">
        <title>Co-cultivation of the strictly anaerobic methanogen Methanosarcina barkeri with aerobic methanotrophs in an oxygen-limited membrane bioreactor.</title>
        <authorList>
            <person name="In 't Zandt M.H."/>
            <person name="van den Bosch T.J.M."/>
            <person name="Rijkers R."/>
            <person name="van Kessel M.A.H.J."/>
            <person name="Jetten M.S.M."/>
            <person name="Welte C.U."/>
        </authorList>
    </citation>
    <scope>NUCLEOTIDE SEQUENCE [LARGE SCALE GENOMIC DNA]</scope>
    <source>
        <strain evidence="7 9">DSM 17706</strain>
    </source>
</reference>
<evidence type="ECO:0000256" key="1">
    <source>
        <dbReference type="ARBA" id="ARBA00004141"/>
    </source>
</evidence>
<feature type="transmembrane region" description="Helical" evidence="5">
    <location>
        <begin position="140"/>
        <end position="157"/>
    </location>
</feature>
<dbReference type="RefSeq" id="WP_108916914.1">
    <property type="nucleotide sequence ID" value="NZ_BGJY01000012.1"/>
</dbReference>
<dbReference type="Proteomes" id="UP000245137">
    <property type="component" value="Unassembled WGS sequence"/>
</dbReference>
<evidence type="ECO:0000256" key="3">
    <source>
        <dbReference type="ARBA" id="ARBA00022989"/>
    </source>
</evidence>
<evidence type="ECO:0000313" key="10">
    <source>
        <dbReference type="Proteomes" id="UP000316781"/>
    </source>
</evidence>
<feature type="transmembrane region" description="Helical" evidence="5">
    <location>
        <begin position="115"/>
        <end position="134"/>
    </location>
</feature>
<evidence type="ECO:0000313" key="9">
    <source>
        <dbReference type="Proteomes" id="UP000245137"/>
    </source>
</evidence>
<dbReference type="Proteomes" id="UP000316781">
    <property type="component" value="Unassembled WGS sequence"/>
</dbReference>
<feature type="transmembrane region" description="Helical" evidence="5">
    <location>
        <begin position="42"/>
        <end position="62"/>
    </location>
</feature>